<comment type="caution">
    <text evidence="2">The sequence shown here is derived from an EMBL/GenBank/DDBJ whole genome shotgun (WGS) entry which is preliminary data.</text>
</comment>
<dbReference type="Pfam" id="PF15526">
    <property type="entry name" value="Ntox21"/>
    <property type="match status" value="1"/>
</dbReference>
<accession>A0ABY2ZXT1</accession>
<protein>
    <recommendedName>
        <fullName evidence="1">Novel toxin 21 domain-containing protein</fullName>
    </recommendedName>
</protein>
<proteinExistence type="predicted"/>
<evidence type="ECO:0000313" key="3">
    <source>
        <dbReference type="Proteomes" id="UP000319715"/>
    </source>
</evidence>
<evidence type="ECO:0000313" key="2">
    <source>
        <dbReference type="EMBL" id="TQC74627.1"/>
    </source>
</evidence>
<reference evidence="2 3" key="1">
    <citation type="submission" date="2019-06" db="EMBL/GenBank/DDBJ databases">
        <title>Pantoea dispersa Assembly.</title>
        <authorList>
            <person name="Wang J."/>
        </authorList>
    </citation>
    <scope>NUCLEOTIDE SEQUENCE [LARGE SCALE GENOMIC DNA]</scope>
    <source>
        <strain evidence="3">bio</strain>
    </source>
</reference>
<dbReference type="InterPro" id="IPR038181">
    <property type="entry name" value="Ntox21_sf"/>
</dbReference>
<dbReference type="InterPro" id="IPR022385">
    <property type="entry name" value="Rhs_assc_core"/>
</dbReference>
<dbReference type="Gene3D" id="3.10.380.20">
    <property type="entry name" value="Novel toxin 21 (CdiA), C-terminal domain"/>
    <property type="match status" value="1"/>
</dbReference>
<sequence>MSQDPIGLAGGLNLYQYAPNPLAWIDPLGLARKCGHAEQASELGYSEINERSNGQPVFVNKKAPNKLGYITPDVDQHNGGF</sequence>
<feature type="domain" description="Novel toxin 21" evidence="1">
    <location>
        <begin position="40"/>
        <end position="80"/>
    </location>
</feature>
<organism evidence="2 3">
    <name type="scientific">Pantoea dispersa</name>
    <dbReference type="NCBI Taxonomy" id="59814"/>
    <lineage>
        <taxon>Bacteria</taxon>
        <taxon>Pseudomonadati</taxon>
        <taxon>Pseudomonadota</taxon>
        <taxon>Gammaproteobacteria</taxon>
        <taxon>Enterobacterales</taxon>
        <taxon>Erwiniaceae</taxon>
        <taxon>Pantoea</taxon>
    </lineage>
</organism>
<dbReference type="InterPro" id="IPR028190">
    <property type="entry name" value="Ntox21"/>
</dbReference>
<dbReference type="EMBL" id="VICF01000004">
    <property type="protein sequence ID" value="TQC74627.1"/>
    <property type="molecule type" value="Genomic_DNA"/>
</dbReference>
<dbReference type="NCBIfam" id="TIGR03696">
    <property type="entry name" value="Rhs_assc_core"/>
    <property type="match status" value="1"/>
</dbReference>
<dbReference type="Gene3D" id="2.180.10.10">
    <property type="entry name" value="RHS repeat-associated core"/>
    <property type="match status" value="1"/>
</dbReference>
<evidence type="ECO:0000259" key="1">
    <source>
        <dbReference type="Pfam" id="PF15526"/>
    </source>
</evidence>
<keyword evidence="3" id="KW-1185">Reference proteome</keyword>
<name>A0ABY2ZXT1_9GAMM</name>
<gene>
    <name evidence="2" type="ORF">FK492_13340</name>
</gene>
<dbReference type="CDD" id="cd20685">
    <property type="entry name" value="CdiA-CT_Ecl_RNase-like"/>
    <property type="match status" value="1"/>
</dbReference>
<dbReference type="Proteomes" id="UP000319715">
    <property type="component" value="Unassembled WGS sequence"/>
</dbReference>